<dbReference type="PANTHER" id="PTHR40465">
    <property type="entry name" value="CHROMOSOME 1, WHOLE GENOME SHOTGUN SEQUENCE"/>
    <property type="match status" value="1"/>
</dbReference>
<reference evidence="3 4" key="1">
    <citation type="submission" date="2019-01" db="EMBL/GenBank/DDBJ databases">
        <title>Genome sequencing of the rare red list fungi Fomitopsis rosea.</title>
        <authorList>
            <person name="Buettner E."/>
            <person name="Kellner H."/>
        </authorList>
    </citation>
    <scope>NUCLEOTIDE SEQUENCE [LARGE SCALE GENOMIC DNA]</scope>
    <source>
        <strain evidence="3 4">DSM 105464</strain>
    </source>
</reference>
<organism evidence="3 4">
    <name type="scientific">Rhodofomes roseus</name>
    <dbReference type="NCBI Taxonomy" id="34475"/>
    <lineage>
        <taxon>Eukaryota</taxon>
        <taxon>Fungi</taxon>
        <taxon>Dikarya</taxon>
        <taxon>Basidiomycota</taxon>
        <taxon>Agaricomycotina</taxon>
        <taxon>Agaricomycetes</taxon>
        <taxon>Polyporales</taxon>
        <taxon>Rhodofomes</taxon>
    </lineage>
</organism>
<dbReference type="Pfam" id="PF20152">
    <property type="entry name" value="DUF6534"/>
    <property type="match status" value="1"/>
</dbReference>
<feature type="transmembrane region" description="Helical" evidence="1">
    <location>
        <begin position="204"/>
        <end position="224"/>
    </location>
</feature>
<gene>
    <name evidence="3" type="ORF">EVJ58_g317</name>
</gene>
<dbReference type="Proteomes" id="UP000298390">
    <property type="component" value="Unassembled WGS sequence"/>
</dbReference>
<feature type="transmembrane region" description="Helical" evidence="1">
    <location>
        <begin position="12"/>
        <end position="37"/>
    </location>
</feature>
<comment type="caution">
    <text evidence="3">The sequence shown here is derived from an EMBL/GenBank/DDBJ whole genome shotgun (WGS) entry which is preliminary data.</text>
</comment>
<dbReference type="STRING" id="34475.A0A4Y9Z4P6"/>
<evidence type="ECO:0000313" key="4">
    <source>
        <dbReference type="Proteomes" id="UP000298390"/>
    </source>
</evidence>
<keyword evidence="1" id="KW-0472">Membrane</keyword>
<dbReference type="PANTHER" id="PTHR40465:SF1">
    <property type="entry name" value="DUF6534 DOMAIN-CONTAINING PROTEIN"/>
    <property type="match status" value="1"/>
</dbReference>
<name>A0A4Y9Z4P6_9APHY</name>
<dbReference type="InterPro" id="IPR045339">
    <property type="entry name" value="DUF6534"/>
</dbReference>
<feature type="transmembrane region" description="Helical" evidence="1">
    <location>
        <begin position="162"/>
        <end position="183"/>
    </location>
</feature>
<feature type="transmembrane region" description="Helical" evidence="1">
    <location>
        <begin position="230"/>
        <end position="252"/>
    </location>
</feature>
<proteinExistence type="predicted"/>
<keyword evidence="1" id="KW-1133">Transmembrane helix</keyword>
<sequence>MHISEAELNGILGAILLSGTFSWMLYGCTCGQVLYYVNNYASTDHKHIKILVTLVWMLDTGKMIMGTACDWDILVGGRGTPARFEGLPGILPVSTSAKAKRVLLTCFVGHNVLRFLKQSDRLSRWQFIMAPPLLFATGSLGLVNAAHVVIEGALAKNKLVGPMRLACAVITDIYITVWLCYHLQDAKTGQEPFDNMITRLVNYAISRGMFTAIAQILAVVLLLTDGTSKTLYSMIFYVPASGLYVNSLLFMWNARHYVKKVSMPTNPSRWSNMVLDHAVDSVPKELLSREGSSPPS</sequence>
<evidence type="ECO:0000313" key="3">
    <source>
        <dbReference type="EMBL" id="TFY69655.1"/>
    </source>
</evidence>
<evidence type="ECO:0000256" key="1">
    <source>
        <dbReference type="SAM" id="Phobius"/>
    </source>
</evidence>
<feature type="transmembrane region" description="Helical" evidence="1">
    <location>
        <begin position="127"/>
        <end position="150"/>
    </location>
</feature>
<keyword evidence="1" id="KW-0812">Transmembrane</keyword>
<dbReference type="EMBL" id="SEKV01000007">
    <property type="protein sequence ID" value="TFY69655.1"/>
    <property type="molecule type" value="Genomic_DNA"/>
</dbReference>
<evidence type="ECO:0000259" key="2">
    <source>
        <dbReference type="Pfam" id="PF20152"/>
    </source>
</evidence>
<protein>
    <recommendedName>
        <fullName evidence="2">DUF6534 domain-containing protein</fullName>
    </recommendedName>
</protein>
<feature type="domain" description="DUF6534" evidence="2">
    <location>
        <begin position="168"/>
        <end position="257"/>
    </location>
</feature>
<accession>A0A4Y9Z4P6</accession>
<dbReference type="AlphaFoldDB" id="A0A4Y9Z4P6"/>